<dbReference type="Proteomes" id="UP000799757">
    <property type="component" value="Unassembled WGS sequence"/>
</dbReference>
<feature type="compositionally biased region" description="Low complexity" evidence="4">
    <location>
        <begin position="1062"/>
        <end position="1072"/>
    </location>
</feature>
<dbReference type="InterPro" id="IPR019775">
    <property type="entry name" value="WD40_repeat_CS"/>
</dbReference>
<dbReference type="GO" id="GO:0035591">
    <property type="term" value="F:signaling adaptor activity"/>
    <property type="evidence" value="ECO:0007669"/>
    <property type="project" value="TreeGrafter"/>
</dbReference>
<evidence type="ECO:0000256" key="4">
    <source>
        <dbReference type="SAM" id="MobiDB-lite"/>
    </source>
</evidence>
<dbReference type="SUPFAM" id="SSF50978">
    <property type="entry name" value="WD40 repeat-like"/>
    <property type="match status" value="1"/>
</dbReference>
<dbReference type="PROSITE" id="PS50294">
    <property type="entry name" value="WD_REPEATS_REGION"/>
    <property type="match status" value="1"/>
</dbReference>
<feature type="repeat" description="WD" evidence="3">
    <location>
        <begin position="116"/>
        <end position="158"/>
    </location>
</feature>
<feature type="repeat" description="WD" evidence="3">
    <location>
        <begin position="216"/>
        <end position="249"/>
    </location>
</feature>
<feature type="compositionally biased region" description="Polar residues" evidence="4">
    <location>
        <begin position="1042"/>
        <end position="1051"/>
    </location>
</feature>
<dbReference type="PROSITE" id="PS00678">
    <property type="entry name" value="WD_REPEATS_1"/>
    <property type="match status" value="2"/>
</dbReference>
<sequence length="1551" mass="169218">MASGVAAGPASAFESPTFEKDVSIFVDDEIGAASISPSGRDVVLASKTGLRVIDLDSPYDLPRVIINRSPWDVADVQWSPFASRADWVASTYNQKALIYNLSMVQSSTKAPIEYTLHAHGRAITDINFSAHHPDILATCGVDSFVYTWDLRTAQKPAGTLQADLKTPIATLAHFEAGATQVKWNRINEYIIASSHDRSLNIWDLRRGAEPLTTIDAHAHGSKIYGIDWHRSDRTKILTCSLDKTIKLWDGIGVKHGITSPERTILTDYPVWRARHTPFANGILAMAKRGSAALNLYTHTASDQEQGYLSTKPAHSFKAHASDAHVQEFLWRSRGSVDNGTDHREFQLVSWGTDRYLHLHSIKPELLLSAVGFKKGGAVVDEPNTSRRGAKYVTYRADPAPIPLASQQQTFQASTQVGNLTSLLRSTTSSMVNPNIAARSTMTAGPVRHNDARIVNQISWMDGVKVGERSVASVIDRKSKDVGQHQFYDLNEEIVDVAKEVGTSIKWESLDIPARRIQVWLTGPWGQGPNGTKTNAALRLYTNFPAEYPNVDHPMVTFAESPTGLINEATLKKLSDDFVMIASLHAARGRKALHAVIGYALGQRDLEESILFQDPTQISATPEATSLSREESSSDEEFEGNVNDATDLMNSSQTNANVPLPIQCTARFSVSGPLVISRIPPSALTGSLLASPFRLPRHPRDGPTKRTVFESLGRLPPAHHGRPSNGSDAPESSDGSWELSSTPSSSESDNEAGAPMSRFQPPVAWQKTLTSRYQTKSAHSMPTVASKLKKASSAVSILGSSIEELVSSKKHLAIRYRMFGDGPTVCAHNAGVARSFGYDDLADIWELCKLILNNQVPLEILPQQQRREQVLVLARRALVRIKRKDSGLDLQFDEADTVTNPRLKGRIKWGHHSVVTWLVPALFDHFERLADTQMLAMLSCIFSEPAAREGVTSAMARMRQSNLPMSMEAPAFSLDYFPSADAAWSLFKPTISNTSTPPHSRYATPVNEIGWHRFTKTLDTYGSHGSSNGPWGSDALPSEPVTPYSTGNTPPTLSRAPTFRSVTTTYTPYSTSPEQSQTAKKPSSTNLASAFASISRPFATVLSTSPSAKTRTDDLSTSAPTNSVTWGATTFYSSGSTERVALAPSRTKHRKRASFGQADQVNIDYYSDSDSEYNDLGLALDGASEYTAPLTPNEDDGEEGGRIKVTLKNQDKFDDEACASAPLLDMRKEWLYRAWREQYAEMLGCWGLISQRAEVLKFNGLISYFPPGGERDGSKTGSNALALKMEENQNTSAPPSQPLSRASTLAPPYISIGQLGRSPTTSPRYFSFNPEATEFRPSSPFSSPKIPAQTPNIFASTEQCLRLLIPTITNDDDDDKGVGGEIDFDGVAESRVSLAPRDRPRLSRDVSNVSGESMQGRASAAGANGKKKNEAIYSCSICWIKVSGRFYLCPACGHVAHFACMDEGLGHEEGECVVGCGCGCGIEEDHERTGVEEGFRRWEEKGGWLPDMEEDGGGGHSYEGSLAGEVGKWSADVAKKSVGKKTKTKGKGKKKT</sequence>
<name>A0A6A6WTL8_9PLEO</name>
<gene>
    <name evidence="6" type="ORF">K505DRAFT_257565</name>
</gene>
<feature type="domain" description="WDR59/RTC1-like RING zinc finger" evidence="5">
    <location>
        <begin position="1433"/>
        <end position="1479"/>
    </location>
</feature>
<keyword evidence="1 3" id="KW-0853">WD repeat</keyword>
<dbReference type="GO" id="GO:0035859">
    <property type="term" value="C:Seh1-associated complex"/>
    <property type="evidence" value="ECO:0007669"/>
    <property type="project" value="TreeGrafter"/>
</dbReference>
<reference evidence="6" key="1">
    <citation type="journal article" date="2020" name="Stud. Mycol.">
        <title>101 Dothideomycetes genomes: a test case for predicting lifestyles and emergence of pathogens.</title>
        <authorList>
            <person name="Haridas S."/>
            <person name="Albert R."/>
            <person name="Binder M."/>
            <person name="Bloem J."/>
            <person name="Labutti K."/>
            <person name="Salamov A."/>
            <person name="Andreopoulos B."/>
            <person name="Baker S."/>
            <person name="Barry K."/>
            <person name="Bills G."/>
            <person name="Bluhm B."/>
            <person name="Cannon C."/>
            <person name="Castanera R."/>
            <person name="Culley D."/>
            <person name="Daum C."/>
            <person name="Ezra D."/>
            <person name="Gonzalez J."/>
            <person name="Henrissat B."/>
            <person name="Kuo A."/>
            <person name="Liang C."/>
            <person name="Lipzen A."/>
            <person name="Lutzoni F."/>
            <person name="Magnuson J."/>
            <person name="Mondo S."/>
            <person name="Nolan M."/>
            <person name="Ohm R."/>
            <person name="Pangilinan J."/>
            <person name="Park H.-J."/>
            <person name="Ramirez L."/>
            <person name="Alfaro M."/>
            <person name="Sun H."/>
            <person name="Tritt A."/>
            <person name="Yoshinaga Y."/>
            <person name="Zwiers L.-H."/>
            <person name="Turgeon B."/>
            <person name="Goodwin S."/>
            <person name="Spatafora J."/>
            <person name="Crous P."/>
            <person name="Grigoriev I."/>
        </authorList>
    </citation>
    <scope>NUCLEOTIDE SEQUENCE</scope>
    <source>
        <strain evidence="6">CBS 109.77</strain>
    </source>
</reference>
<feature type="compositionally biased region" description="Low complexity" evidence="4">
    <location>
        <begin position="735"/>
        <end position="746"/>
    </location>
</feature>
<dbReference type="Gene3D" id="2.130.10.10">
    <property type="entry name" value="YVTN repeat-like/Quinoprotein amine dehydrogenase"/>
    <property type="match status" value="1"/>
</dbReference>
<dbReference type="InterPro" id="IPR036322">
    <property type="entry name" value="WD40_repeat_dom_sf"/>
</dbReference>
<dbReference type="InterPro" id="IPR049566">
    <property type="entry name" value="WDR59_RTC1-like_RING_Znf"/>
</dbReference>
<feature type="region of interest" description="Disordered" evidence="4">
    <location>
        <begin position="1395"/>
        <end position="1422"/>
    </location>
</feature>
<keyword evidence="7" id="KW-1185">Reference proteome</keyword>
<evidence type="ECO:0000256" key="3">
    <source>
        <dbReference type="PROSITE-ProRule" id="PRU00221"/>
    </source>
</evidence>
<evidence type="ECO:0000313" key="6">
    <source>
        <dbReference type="EMBL" id="KAF2787510.1"/>
    </source>
</evidence>
<dbReference type="Pfam" id="PF17120">
    <property type="entry name" value="zf-RING_16"/>
    <property type="match status" value="1"/>
</dbReference>
<dbReference type="GO" id="GO:0034198">
    <property type="term" value="P:cellular response to amino acid starvation"/>
    <property type="evidence" value="ECO:0007669"/>
    <property type="project" value="TreeGrafter"/>
</dbReference>
<evidence type="ECO:0000259" key="5">
    <source>
        <dbReference type="Pfam" id="PF17120"/>
    </source>
</evidence>
<feature type="repeat" description="WD" evidence="3">
    <location>
        <begin position="171"/>
        <end position="212"/>
    </location>
</feature>
<feature type="region of interest" description="Disordered" evidence="4">
    <location>
        <begin position="1022"/>
        <end position="1083"/>
    </location>
</feature>
<feature type="region of interest" description="Disordered" evidence="4">
    <location>
        <begin position="712"/>
        <end position="760"/>
    </location>
</feature>
<dbReference type="Pfam" id="PF00400">
    <property type="entry name" value="WD40"/>
    <property type="match status" value="3"/>
</dbReference>
<protein>
    <recommendedName>
        <fullName evidence="5">WDR59/RTC1-like RING zinc finger domain-containing protein</fullName>
    </recommendedName>
</protein>
<dbReference type="PROSITE" id="PS50082">
    <property type="entry name" value="WD_REPEATS_2"/>
    <property type="match status" value="3"/>
</dbReference>
<evidence type="ECO:0000256" key="2">
    <source>
        <dbReference type="ARBA" id="ARBA00022737"/>
    </source>
</evidence>
<dbReference type="PANTHER" id="PTHR46170">
    <property type="entry name" value="GATOR COMPLEX PROTEIN WDR59"/>
    <property type="match status" value="1"/>
</dbReference>
<dbReference type="SMART" id="SM00320">
    <property type="entry name" value="WD40"/>
    <property type="match status" value="4"/>
</dbReference>
<dbReference type="GO" id="GO:0005774">
    <property type="term" value="C:vacuolar membrane"/>
    <property type="evidence" value="ECO:0007669"/>
    <property type="project" value="TreeGrafter"/>
</dbReference>
<dbReference type="GO" id="GO:1904263">
    <property type="term" value="P:positive regulation of TORC1 signaling"/>
    <property type="evidence" value="ECO:0007669"/>
    <property type="project" value="TreeGrafter"/>
</dbReference>
<feature type="compositionally biased region" description="Polar residues" evidence="4">
    <location>
        <begin position="1073"/>
        <end position="1083"/>
    </location>
</feature>
<keyword evidence="2" id="KW-0677">Repeat</keyword>
<accession>A0A6A6WTL8</accession>
<dbReference type="InterPro" id="IPR049567">
    <property type="entry name" value="WDR59-like"/>
</dbReference>
<dbReference type="InterPro" id="IPR001680">
    <property type="entry name" value="WD40_rpt"/>
</dbReference>
<organism evidence="6 7">
    <name type="scientific">Melanomma pulvis-pyrius CBS 109.77</name>
    <dbReference type="NCBI Taxonomy" id="1314802"/>
    <lineage>
        <taxon>Eukaryota</taxon>
        <taxon>Fungi</taxon>
        <taxon>Dikarya</taxon>
        <taxon>Ascomycota</taxon>
        <taxon>Pezizomycotina</taxon>
        <taxon>Dothideomycetes</taxon>
        <taxon>Pleosporomycetidae</taxon>
        <taxon>Pleosporales</taxon>
        <taxon>Melanommataceae</taxon>
        <taxon>Melanomma</taxon>
    </lineage>
</organism>
<evidence type="ECO:0000313" key="7">
    <source>
        <dbReference type="Proteomes" id="UP000799757"/>
    </source>
</evidence>
<dbReference type="InterPro" id="IPR015943">
    <property type="entry name" value="WD40/YVTN_repeat-like_dom_sf"/>
</dbReference>
<dbReference type="PANTHER" id="PTHR46170:SF1">
    <property type="entry name" value="GATOR COMPLEX PROTEIN WDR59"/>
    <property type="match status" value="1"/>
</dbReference>
<dbReference type="OrthoDB" id="311712at2759"/>
<evidence type="ECO:0000256" key="1">
    <source>
        <dbReference type="ARBA" id="ARBA00022574"/>
    </source>
</evidence>
<dbReference type="EMBL" id="MU002310">
    <property type="protein sequence ID" value="KAF2787510.1"/>
    <property type="molecule type" value="Genomic_DNA"/>
</dbReference>
<proteinExistence type="predicted"/>